<dbReference type="EMBL" id="CP047423">
    <property type="protein sequence ID" value="QPD03642.1"/>
    <property type="molecule type" value="Genomic_DNA"/>
</dbReference>
<sequence>MSPLTVVERLDVLRDLAASWLTGLVAPVMHQLIFQRPPETLHRRVVIAIPLPTHGRGHAELPQLLLIVLRTILGPTVGVVVQAWAWALHPHRVPEGVAHQVRRHPSTHGMPDHLTGEQILDAGEIQPALRGRQ</sequence>
<proteinExistence type="predicted"/>
<evidence type="ECO:0000313" key="1">
    <source>
        <dbReference type="EMBL" id="QPD03642.1"/>
    </source>
</evidence>
<dbReference type="Proteomes" id="UP000593737">
    <property type="component" value="Chromosome"/>
</dbReference>
<accession>A0A7S8FD42</accession>
<gene>
    <name evidence="1" type="ORF">Nkreftii_001416</name>
</gene>
<evidence type="ECO:0000313" key="2">
    <source>
        <dbReference type="Proteomes" id="UP000593737"/>
    </source>
</evidence>
<name>A0A7S8FD42_9BACT</name>
<dbReference type="KEGG" id="nkf:Nkreftii_001416"/>
<organism evidence="1 2">
    <name type="scientific">Candidatus Nitrospira kreftii</name>
    <dbReference type="NCBI Taxonomy" id="2652173"/>
    <lineage>
        <taxon>Bacteria</taxon>
        <taxon>Pseudomonadati</taxon>
        <taxon>Nitrospirota</taxon>
        <taxon>Nitrospiria</taxon>
        <taxon>Nitrospirales</taxon>
        <taxon>Nitrospiraceae</taxon>
        <taxon>Nitrospira</taxon>
    </lineage>
</organism>
<reference evidence="1 2" key="1">
    <citation type="journal article" date="2020" name="ISME J.">
        <title>Enrichment and physiological characterization of a novel comammox Nitrospira indicates ammonium inhibition of complete nitrification.</title>
        <authorList>
            <person name="Sakoula D."/>
            <person name="Koch H."/>
            <person name="Frank J."/>
            <person name="Jetten M.S.M."/>
            <person name="van Kessel M.A.H.J."/>
            <person name="Lucker S."/>
        </authorList>
    </citation>
    <scope>NUCLEOTIDE SEQUENCE [LARGE SCALE GENOMIC DNA]</scope>
    <source>
        <strain evidence="1">Comreactor17</strain>
    </source>
</reference>
<protein>
    <submittedName>
        <fullName evidence="1">Uncharacterized protein</fullName>
    </submittedName>
</protein>
<dbReference type="AlphaFoldDB" id="A0A7S8FD42"/>